<dbReference type="STRING" id="115783.SAMN02745119_01577"/>
<dbReference type="PROSITE" id="PS51257">
    <property type="entry name" value="PROKAR_LIPOPROTEIN"/>
    <property type="match status" value="1"/>
</dbReference>
<dbReference type="InterPro" id="IPR009337">
    <property type="entry name" value="DUF995"/>
</dbReference>
<dbReference type="AlphaFoldDB" id="A0A1T4ND87"/>
<protein>
    <recommendedName>
        <fullName evidence="4">Lipoprotein</fullName>
    </recommendedName>
</protein>
<evidence type="ECO:0008006" key="4">
    <source>
        <dbReference type="Google" id="ProtNLM"/>
    </source>
</evidence>
<sequence>MKRLLSLAAAAVLALTVTACKTDESALRDSSSTLLGAREVKELLVGNTVTAANGDTYYFDRGGVVIGKGSYGEKNKGNWNITQEGQLCFSNWNANFAPSACYKVFFDNVSQQRKLVDGNGDVKYTVINIITGNPNNF</sequence>
<dbReference type="Proteomes" id="UP000190102">
    <property type="component" value="Unassembled WGS sequence"/>
</dbReference>
<name>A0A1T4ND87_9BACT</name>
<dbReference type="RefSeq" id="WP_078789882.1">
    <property type="nucleotide sequence ID" value="NZ_FUWR01000007.1"/>
</dbReference>
<evidence type="ECO:0000313" key="2">
    <source>
        <dbReference type="EMBL" id="SJZ77212.1"/>
    </source>
</evidence>
<organism evidence="2 3">
    <name type="scientific">Trichlorobacter thiogenes</name>
    <dbReference type="NCBI Taxonomy" id="115783"/>
    <lineage>
        <taxon>Bacteria</taxon>
        <taxon>Pseudomonadati</taxon>
        <taxon>Thermodesulfobacteriota</taxon>
        <taxon>Desulfuromonadia</taxon>
        <taxon>Geobacterales</taxon>
        <taxon>Geobacteraceae</taxon>
        <taxon>Trichlorobacter</taxon>
    </lineage>
</organism>
<evidence type="ECO:0000313" key="3">
    <source>
        <dbReference type="Proteomes" id="UP000190102"/>
    </source>
</evidence>
<gene>
    <name evidence="2" type="ORF">SAMN02745119_01577</name>
</gene>
<keyword evidence="3" id="KW-1185">Reference proteome</keyword>
<keyword evidence="1" id="KW-0732">Signal</keyword>
<dbReference type="EMBL" id="FUWR01000007">
    <property type="protein sequence ID" value="SJZ77212.1"/>
    <property type="molecule type" value="Genomic_DNA"/>
</dbReference>
<dbReference type="Pfam" id="PF06191">
    <property type="entry name" value="DUF995"/>
    <property type="match status" value="1"/>
</dbReference>
<proteinExistence type="predicted"/>
<feature type="signal peptide" evidence="1">
    <location>
        <begin position="1"/>
        <end position="19"/>
    </location>
</feature>
<dbReference type="OrthoDB" id="9831742at2"/>
<accession>A0A1T4ND87</accession>
<feature type="chain" id="PRO_5012978831" description="Lipoprotein" evidence="1">
    <location>
        <begin position="20"/>
        <end position="137"/>
    </location>
</feature>
<reference evidence="3" key="1">
    <citation type="submission" date="2017-02" db="EMBL/GenBank/DDBJ databases">
        <authorList>
            <person name="Varghese N."/>
            <person name="Submissions S."/>
        </authorList>
    </citation>
    <scope>NUCLEOTIDE SEQUENCE [LARGE SCALE GENOMIC DNA]</scope>
    <source>
        <strain evidence="3">ATCC BAA-34</strain>
    </source>
</reference>
<evidence type="ECO:0000256" key="1">
    <source>
        <dbReference type="SAM" id="SignalP"/>
    </source>
</evidence>